<sequence>MFSVLVEGSLSEMIGSVYRALEAGSSGSNLRSGPDANEVRLQVPPYDYVGVGFRGPDLVLDYRGDDMITGTWTELRIESVRPASNGGIERDAYFVIRGFSADPSGLLGFVGSGLAGATYWRFDDAPLRAALDPGQSRITGGAGADLIAPVNIAFPGILSLRGQDTILGGGGDDTLRGGRGRDLVDGGTGADLVLGQGGDDRLSGRAGGDLLAGGTGNDTLSGGDHADRLGGGQGSDLLSGGGGKDTLDGMAGDDVLAGGAGADLFVFRAPGHDRVEDFSVLQDAFAIAPRLVPAEARADLAAWLVAQGAVTAEGVHIDLGQGISVLFAGVTDMETLAASAILA</sequence>
<evidence type="ECO:0000256" key="3">
    <source>
        <dbReference type="SAM" id="MobiDB-lite"/>
    </source>
</evidence>
<evidence type="ECO:0000256" key="1">
    <source>
        <dbReference type="ARBA" id="ARBA00004613"/>
    </source>
</evidence>
<gene>
    <name evidence="4" type="ORF">E7811_06000</name>
</gene>
<organism evidence="4 5">
    <name type="scientific">Aliigemmobacter aestuarii</name>
    <dbReference type="NCBI Taxonomy" id="1445661"/>
    <lineage>
        <taxon>Bacteria</taxon>
        <taxon>Pseudomonadati</taxon>
        <taxon>Pseudomonadota</taxon>
        <taxon>Alphaproteobacteria</taxon>
        <taxon>Rhodobacterales</taxon>
        <taxon>Paracoccaceae</taxon>
        <taxon>Aliigemmobacter</taxon>
    </lineage>
</organism>
<evidence type="ECO:0000256" key="2">
    <source>
        <dbReference type="ARBA" id="ARBA00022525"/>
    </source>
</evidence>
<accession>A0A4S3MS32</accession>
<dbReference type="Gene3D" id="2.150.10.10">
    <property type="entry name" value="Serralysin-like metalloprotease, C-terminal"/>
    <property type="match status" value="2"/>
</dbReference>
<comment type="caution">
    <text evidence="4">The sequence shown here is derived from an EMBL/GenBank/DDBJ whole genome shotgun (WGS) entry which is preliminary data.</text>
</comment>
<dbReference type="EMBL" id="SSND01000001">
    <property type="protein sequence ID" value="THD85257.1"/>
    <property type="molecule type" value="Genomic_DNA"/>
</dbReference>
<protein>
    <submittedName>
        <fullName evidence="4">Calcium-binding protein</fullName>
    </submittedName>
</protein>
<dbReference type="AlphaFoldDB" id="A0A4S3MS32"/>
<feature type="compositionally biased region" description="Gly residues" evidence="3">
    <location>
        <begin position="229"/>
        <end position="243"/>
    </location>
</feature>
<dbReference type="InterPro" id="IPR001343">
    <property type="entry name" value="Hemolysn_Ca-bd"/>
</dbReference>
<evidence type="ECO:0000313" key="4">
    <source>
        <dbReference type="EMBL" id="THD85257.1"/>
    </source>
</evidence>
<dbReference type="InterPro" id="IPR050557">
    <property type="entry name" value="RTX_toxin/Mannuronan_C5-epim"/>
</dbReference>
<dbReference type="InterPro" id="IPR011049">
    <property type="entry name" value="Serralysin-like_metalloprot_C"/>
</dbReference>
<evidence type="ECO:0000313" key="5">
    <source>
        <dbReference type="Proteomes" id="UP000309450"/>
    </source>
</evidence>
<dbReference type="PROSITE" id="PS00330">
    <property type="entry name" value="HEMOLYSIN_CALCIUM"/>
    <property type="match status" value="1"/>
</dbReference>
<dbReference type="GO" id="GO:0005509">
    <property type="term" value="F:calcium ion binding"/>
    <property type="evidence" value="ECO:0007669"/>
    <property type="project" value="InterPro"/>
</dbReference>
<dbReference type="OrthoDB" id="733404at2"/>
<dbReference type="GO" id="GO:0005576">
    <property type="term" value="C:extracellular region"/>
    <property type="evidence" value="ECO:0007669"/>
    <property type="project" value="UniProtKB-SubCell"/>
</dbReference>
<dbReference type="RefSeq" id="WP_136393631.1">
    <property type="nucleotide sequence ID" value="NZ_SSND01000001.1"/>
</dbReference>
<dbReference type="PRINTS" id="PR00313">
    <property type="entry name" value="CABNDNGRPT"/>
</dbReference>
<dbReference type="Pfam" id="PF00353">
    <property type="entry name" value="HemolysinCabind"/>
    <property type="match status" value="2"/>
</dbReference>
<comment type="subcellular location">
    <subcellularLocation>
        <location evidence="1">Secreted</location>
    </subcellularLocation>
</comment>
<dbReference type="SUPFAM" id="SSF51120">
    <property type="entry name" value="beta-Roll"/>
    <property type="match status" value="1"/>
</dbReference>
<feature type="region of interest" description="Disordered" evidence="3">
    <location>
        <begin position="213"/>
        <end position="243"/>
    </location>
</feature>
<dbReference type="InterPro" id="IPR018511">
    <property type="entry name" value="Hemolysin-typ_Ca-bd_CS"/>
</dbReference>
<reference evidence="4 5" key="1">
    <citation type="submission" date="2019-04" db="EMBL/GenBank/DDBJ databases">
        <title>Draft genome sequence of Gemmobacter aestuarii sp. nov.</title>
        <authorList>
            <person name="Hameed A."/>
            <person name="Lin S.-Y."/>
            <person name="Shahina M."/>
            <person name="Lai W.-A."/>
            <person name="Young C.-C."/>
        </authorList>
    </citation>
    <scope>NUCLEOTIDE SEQUENCE [LARGE SCALE GENOMIC DNA]</scope>
    <source>
        <strain evidence="4 5">CC-PW-75</strain>
    </source>
</reference>
<keyword evidence="2" id="KW-0964">Secreted</keyword>
<dbReference type="Proteomes" id="UP000309450">
    <property type="component" value="Unassembled WGS sequence"/>
</dbReference>
<keyword evidence="5" id="KW-1185">Reference proteome</keyword>
<proteinExistence type="predicted"/>
<dbReference type="PANTHER" id="PTHR38340">
    <property type="entry name" value="S-LAYER PROTEIN"/>
    <property type="match status" value="1"/>
</dbReference>
<dbReference type="PANTHER" id="PTHR38340:SF1">
    <property type="entry name" value="S-LAYER PROTEIN"/>
    <property type="match status" value="1"/>
</dbReference>
<name>A0A4S3MS32_9RHOB</name>